<proteinExistence type="predicted"/>
<evidence type="ECO:0000256" key="2">
    <source>
        <dbReference type="SAM" id="MobiDB-lite"/>
    </source>
</evidence>
<dbReference type="STRING" id="981085.W9S5D3"/>
<reference evidence="5" key="1">
    <citation type="submission" date="2013-01" db="EMBL/GenBank/DDBJ databases">
        <title>Draft Genome Sequence of a Mulberry Tree, Morus notabilis C.K. Schneid.</title>
        <authorList>
            <person name="He N."/>
            <person name="Zhao S."/>
        </authorList>
    </citation>
    <scope>NUCLEOTIDE SEQUENCE</scope>
</reference>
<dbReference type="InterPro" id="IPR012462">
    <property type="entry name" value="UFSP1/2_DUB_cat"/>
</dbReference>
<dbReference type="KEGG" id="mnt:21385448"/>
<sequence>MKRVTLDPPRGNDVELVAWKEGFDEPGAEHFDHKIYGSKKWIGTTECAALLRSFGVRAMVVDFGPKELESLYLSVPGSSVGDEVNVVMCMGGKRRGVEVYGPMDRYVLRKNHSVHQGDSSVQERASSSGVQLGGSLGSEKNITRKNRGQQVLVDWVWNYFSNENTTKPGNRCVIVSEKAPLYFQHDGHSRTIVGIQIKYQRNGVQQHNLLILDPGHRTAALEKSLRENVGWQKFIKRGVHTLKKPQFQLCYVDPGIATGEDMESLKTINSVFLEI</sequence>
<feature type="region of interest" description="Disordered" evidence="2">
    <location>
        <begin position="115"/>
        <end position="140"/>
    </location>
</feature>
<dbReference type="eggNOG" id="KOG4696">
    <property type="taxonomic scope" value="Eukaryota"/>
</dbReference>
<dbReference type="GO" id="GO:0016787">
    <property type="term" value="F:hydrolase activity"/>
    <property type="evidence" value="ECO:0007669"/>
    <property type="project" value="UniProtKB-KW"/>
</dbReference>
<dbReference type="Gene3D" id="3.90.70.130">
    <property type="match status" value="2"/>
</dbReference>
<evidence type="ECO:0000256" key="1">
    <source>
        <dbReference type="ARBA" id="ARBA00022801"/>
    </source>
</evidence>
<accession>W9S5D3</accession>
<feature type="compositionally biased region" description="Polar residues" evidence="2">
    <location>
        <begin position="115"/>
        <end position="125"/>
    </location>
</feature>
<organism evidence="4 5">
    <name type="scientific">Morus notabilis</name>
    <dbReference type="NCBI Taxonomy" id="981085"/>
    <lineage>
        <taxon>Eukaryota</taxon>
        <taxon>Viridiplantae</taxon>
        <taxon>Streptophyta</taxon>
        <taxon>Embryophyta</taxon>
        <taxon>Tracheophyta</taxon>
        <taxon>Spermatophyta</taxon>
        <taxon>Magnoliopsida</taxon>
        <taxon>eudicotyledons</taxon>
        <taxon>Gunneridae</taxon>
        <taxon>Pentapetalae</taxon>
        <taxon>rosids</taxon>
        <taxon>fabids</taxon>
        <taxon>Rosales</taxon>
        <taxon>Moraceae</taxon>
        <taxon>Moreae</taxon>
        <taxon>Morus</taxon>
    </lineage>
</organism>
<feature type="domain" description="UFSP1/2/DUB catalytic" evidence="3">
    <location>
        <begin position="18"/>
        <end position="65"/>
    </location>
</feature>
<evidence type="ECO:0000313" key="5">
    <source>
        <dbReference type="Proteomes" id="UP000030645"/>
    </source>
</evidence>
<feature type="domain" description="UFSP1/2/DUB catalytic" evidence="3">
    <location>
        <begin position="148"/>
        <end position="250"/>
    </location>
</feature>
<evidence type="ECO:0000259" key="3">
    <source>
        <dbReference type="Pfam" id="PF07910"/>
    </source>
</evidence>
<dbReference type="AlphaFoldDB" id="W9S5D3"/>
<protein>
    <recommendedName>
        <fullName evidence="3">UFSP1/2/DUB catalytic domain-containing protein</fullName>
    </recommendedName>
</protein>
<dbReference type="OrthoDB" id="288987at2759"/>
<dbReference type="Pfam" id="PF07910">
    <property type="entry name" value="Peptidase_C78"/>
    <property type="match status" value="2"/>
</dbReference>
<keyword evidence="1" id="KW-0378">Hydrolase</keyword>
<evidence type="ECO:0000313" key="4">
    <source>
        <dbReference type="EMBL" id="EXC26461.1"/>
    </source>
</evidence>
<dbReference type="EMBL" id="KE346107">
    <property type="protein sequence ID" value="EXC26461.1"/>
    <property type="molecule type" value="Genomic_DNA"/>
</dbReference>
<name>W9S5D3_9ROSA</name>
<gene>
    <name evidence="4" type="ORF">L484_001862</name>
</gene>
<dbReference type="Proteomes" id="UP000030645">
    <property type="component" value="Unassembled WGS sequence"/>
</dbReference>
<keyword evidence="5" id="KW-1185">Reference proteome</keyword>